<gene>
    <name evidence="5" type="primary">obp10</name>
</gene>
<dbReference type="InterPro" id="IPR036728">
    <property type="entry name" value="PBP_GOBP_sf"/>
</dbReference>
<comment type="subcellular location">
    <subcellularLocation>
        <location evidence="1">Secreted</location>
    </subcellularLocation>
</comment>
<name>A0A1I9HZP4_9CUCU</name>
<feature type="signal peptide" evidence="4">
    <location>
        <begin position="1"/>
        <end position="19"/>
    </location>
</feature>
<reference evidence="5" key="2">
    <citation type="journal article" date="2014" name="Comp. Biochem. Physiol. Part D Genomics Proteomics">
        <title>Analysis of chemosensory gene families in the beetle Monochamus alternatus and its parasitoid Dastarcus helophoroides.</title>
        <authorList>
            <person name="Wang J."/>
            <person name="Li D.Z."/>
            <person name="Min S.F."/>
            <person name="Mi F."/>
            <person name="Zhou S.S."/>
            <person name="Wang M.Q."/>
        </authorList>
    </citation>
    <scope>NUCLEOTIDE SEQUENCE</scope>
</reference>
<evidence type="ECO:0000256" key="3">
    <source>
        <dbReference type="ARBA" id="ARBA00022525"/>
    </source>
</evidence>
<feature type="chain" id="PRO_5013108401" evidence="4">
    <location>
        <begin position="20"/>
        <end position="220"/>
    </location>
</feature>
<reference evidence="5" key="1">
    <citation type="submission" date="2013-12" db="EMBL/GenBank/DDBJ databases">
        <authorList>
            <person name="Schubert J."/>
        </authorList>
    </citation>
    <scope>NUCLEOTIDE SEQUENCE</scope>
</reference>
<keyword evidence="3" id="KW-0964">Secreted</keyword>
<organism evidence="5">
    <name type="scientific">Dastarcus helophoroides</name>
    <dbReference type="NCBI Taxonomy" id="1169899"/>
    <lineage>
        <taxon>Eukaryota</taxon>
        <taxon>Metazoa</taxon>
        <taxon>Ecdysozoa</taxon>
        <taxon>Arthropoda</taxon>
        <taxon>Hexapoda</taxon>
        <taxon>Insecta</taxon>
        <taxon>Pterygota</taxon>
        <taxon>Neoptera</taxon>
        <taxon>Endopterygota</taxon>
        <taxon>Coleoptera</taxon>
        <taxon>Polyphaga</taxon>
        <taxon>Cucujiformia</taxon>
        <taxon>Coccinelloidea</taxon>
        <taxon>Bothrideridae</taxon>
        <taxon>Dastarcus</taxon>
    </lineage>
</organism>
<evidence type="ECO:0000256" key="1">
    <source>
        <dbReference type="ARBA" id="ARBA00004613"/>
    </source>
</evidence>
<comment type="similarity">
    <text evidence="2">Belongs to the PBP/GOBP family.</text>
</comment>
<keyword evidence="4" id="KW-0732">Signal</keyword>
<dbReference type="AlphaFoldDB" id="A0A1I9HZP4"/>
<dbReference type="Gene3D" id="1.10.238.20">
    <property type="entry name" value="Pheromone/general odorant binding protein domain"/>
    <property type="match status" value="1"/>
</dbReference>
<evidence type="ECO:0000256" key="2">
    <source>
        <dbReference type="ARBA" id="ARBA00008098"/>
    </source>
</evidence>
<dbReference type="EMBL" id="KF984173">
    <property type="protein sequence ID" value="AIX97056.1"/>
    <property type="molecule type" value="mRNA"/>
</dbReference>
<proteinExistence type="evidence at transcript level"/>
<evidence type="ECO:0000256" key="4">
    <source>
        <dbReference type="SAM" id="SignalP"/>
    </source>
</evidence>
<protein>
    <submittedName>
        <fullName evidence="5">Odorant-binding protein 10</fullName>
    </submittedName>
</protein>
<evidence type="ECO:0000313" key="5">
    <source>
        <dbReference type="EMBL" id="AIX97056.1"/>
    </source>
</evidence>
<dbReference type="GO" id="GO:0005549">
    <property type="term" value="F:odorant binding"/>
    <property type="evidence" value="ECO:0007669"/>
    <property type="project" value="InterPro"/>
</dbReference>
<dbReference type="GO" id="GO:0005576">
    <property type="term" value="C:extracellular region"/>
    <property type="evidence" value="ECO:0007669"/>
    <property type="project" value="UniProtKB-SubCell"/>
</dbReference>
<dbReference type="PANTHER" id="PTHR21066">
    <property type="entry name" value="ODORANT-BINDING PROTEIN 59A-RELATED"/>
    <property type="match status" value="1"/>
</dbReference>
<accession>A0A1I9HZP4</accession>
<dbReference type="PANTHER" id="PTHR21066:SF17">
    <property type="entry name" value="AGAP011368-PA"/>
    <property type="match status" value="1"/>
</dbReference>
<sequence>MNATVKSCLLLFLLGIVCAYDFEDSEYNQLLAQHIDDFNYYDSFGRHVRSRRDEEAVNPAKCRPRKRMPCCGESVLEELHDKDKDIRRQCFREIIGKDKEPRGEHDPFRCDRIEKHRKEMTCVMQCVEQKKDLLDESGNVNEEEFAKFVSETFEKEAWRANQDADACSNVGIKLDHCIFREIQLNCPEDQIKDQKACNRLQERLKNKNRELNSLPPEVEP</sequence>
<dbReference type="SUPFAM" id="SSF47565">
    <property type="entry name" value="Insect pheromone/odorant-binding proteins"/>
    <property type="match status" value="1"/>
</dbReference>
<dbReference type="InterPro" id="IPR052295">
    <property type="entry name" value="Odorant-binding_protein"/>
</dbReference>